<gene>
    <name evidence="2" type="ORF">OZSIB_3970</name>
</gene>
<proteinExistence type="inferred from homology"/>
<dbReference type="CDD" id="cd06223">
    <property type="entry name" value="PRTases_typeI"/>
    <property type="match status" value="1"/>
</dbReference>
<evidence type="ECO:0000313" key="2">
    <source>
        <dbReference type="EMBL" id="RCK79816.1"/>
    </source>
</evidence>
<sequence>MRSFVAPSLVTDLAIPGETLALAPYEGVVAEAIKIAKYRPSRRTALRLAELAAAVAGPPWSVAAPDVFIPVPLHVEREAARGFNQAWLYALAVARVWNKPGSRALVRIKATRPQAECSEDERATNLAGAFALAQGLRPEAFGGLRLCLVDDVVTTGATLAACRNALLALRPRSVVALTLAHPPRLHPRMEEPGR</sequence>
<protein>
    <recommendedName>
        <fullName evidence="4">ComF family protein</fullName>
    </recommendedName>
</protein>
<dbReference type="PANTHER" id="PTHR47505:SF1">
    <property type="entry name" value="DNA UTILIZATION PROTEIN YHGH"/>
    <property type="match status" value="1"/>
</dbReference>
<comment type="caution">
    <text evidence="2">The sequence shown here is derived from an EMBL/GenBank/DDBJ whole genome shotgun (WGS) entry which is preliminary data.</text>
</comment>
<organism evidence="2 3">
    <name type="scientific">Candidatus Ozemobacter sibiricus</name>
    <dbReference type="NCBI Taxonomy" id="2268124"/>
    <lineage>
        <taxon>Bacteria</taxon>
        <taxon>Candidatus Ozemobacteria</taxon>
        <taxon>Candidatus Ozemobacterales</taxon>
        <taxon>Candidatus Ozemobacteraceae</taxon>
        <taxon>Candidatus Ozemobacter</taxon>
    </lineage>
</organism>
<dbReference type="InterPro" id="IPR051910">
    <property type="entry name" value="ComF/GntX_DNA_util-trans"/>
</dbReference>
<dbReference type="Proteomes" id="UP000252355">
    <property type="component" value="Unassembled WGS sequence"/>
</dbReference>
<evidence type="ECO:0000313" key="3">
    <source>
        <dbReference type="Proteomes" id="UP000252355"/>
    </source>
</evidence>
<accession>A0A367ZP63</accession>
<evidence type="ECO:0000256" key="1">
    <source>
        <dbReference type="ARBA" id="ARBA00008007"/>
    </source>
</evidence>
<dbReference type="PANTHER" id="PTHR47505">
    <property type="entry name" value="DNA UTILIZATION PROTEIN YHGH"/>
    <property type="match status" value="1"/>
</dbReference>
<dbReference type="AlphaFoldDB" id="A0A367ZP63"/>
<dbReference type="EMBL" id="QOQW01000010">
    <property type="protein sequence ID" value="RCK79816.1"/>
    <property type="molecule type" value="Genomic_DNA"/>
</dbReference>
<comment type="similarity">
    <text evidence="1">Belongs to the ComF/GntX family.</text>
</comment>
<dbReference type="InterPro" id="IPR000836">
    <property type="entry name" value="PRTase_dom"/>
</dbReference>
<dbReference type="SUPFAM" id="SSF53271">
    <property type="entry name" value="PRTase-like"/>
    <property type="match status" value="1"/>
</dbReference>
<dbReference type="Gene3D" id="3.40.50.2020">
    <property type="match status" value="1"/>
</dbReference>
<name>A0A367ZP63_9BACT</name>
<evidence type="ECO:0008006" key="4">
    <source>
        <dbReference type="Google" id="ProtNLM"/>
    </source>
</evidence>
<dbReference type="InterPro" id="IPR029057">
    <property type="entry name" value="PRTase-like"/>
</dbReference>
<reference evidence="2 3" key="1">
    <citation type="submission" date="2018-05" db="EMBL/GenBank/DDBJ databases">
        <title>A metagenomic window into the 2 km-deep terrestrial subsurface aquifer revealed taxonomically and functionally diverse microbial community comprising novel uncultured bacterial lineages.</title>
        <authorList>
            <person name="Kadnikov V.V."/>
            <person name="Mardanov A.V."/>
            <person name="Beletsky A.V."/>
            <person name="Banks D."/>
            <person name="Pimenov N.V."/>
            <person name="Frank Y.A."/>
            <person name="Karnachuk O.V."/>
            <person name="Ravin N.V."/>
        </authorList>
    </citation>
    <scope>NUCLEOTIDE SEQUENCE [LARGE SCALE GENOMIC DNA]</scope>
    <source>
        <strain evidence="2">BY5</strain>
    </source>
</reference>